<dbReference type="Proteomes" id="UP000289506">
    <property type="component" value="Plasmid 13"/>
</dbReference>
<protein>
    <recommendedName>
        <fullName evidence="4">Lipoprotein</fullName>
    </recommendedName>
</protein>
<name>A0A449AJ43_9BACT</name>
<keyword evidence="2" id="KW-0614">Plasmid</keyword>
<sequence>MNKYKKIFNSLGLLSITTLIGASVVACANNKSSAKDTQSTLKQSQKWQAPKHNRVPSGTELLGFEDNINGSISEQDFNRQIQGHKTQDPEEIVKKAYRAVFDAYDEKNFDKPVTLLDQDVKFSEIVNNSIKQNIRNDVEKHLALHWNKWNELFKDDTEFKTKVDLDKIGSKNLTYFRNLKWDDLTINQILNFKSELKEYHFKLKAILTAFSDIRHFGEQFNLNLQPKALTKDEVNAKLGKDAHGDFNKLKAYREKAFTTLKEKSSYETWTKNKNDDFYDFFKNQELHKMFDYNLALTKIYHILDTATKPQIKFENGFNPKEYTEQQIIEAISKKDELFKKLNENVYIELDHIKFNHLFDTSKDNKARFYEKDGWKIEQLIKPNDKNHNKLTWYVRVIFDNKSTDEFKLKFDKKTNHVWNTVSWKQK</sequence>
<evidence type="ECO:0008006" key="4">
    <source>
        <dbReference type="Google" id="ProtNLM"/>
    </source>
</evidence>
<evidence type="ECO:0000256" key="1">
    <source>
        <dbReference type="SAM" id="SignalP"/>
    </source>
</evidence>
<evidence type="ECO:0000313" key="2">
    <source>
        <dbReference type="EMBL" id="VEU65000.1"/>
    </source>
</evidence>
<proteinExistence type="predicted"/>
<gene>
    <name evidence="2" type="primary">MCYN0815_1</name>
    <name evidence="2" type="ORF">NCTC10142_00775</name>
</gene>
<geneLocation type="plasmid" evidence="2 3">
    <name>13</name>
</geneLocation>
<feature type="chain" id="PRO_5019493914" description="Lipoprotein" evidence="1">
    <location>
        <begin position="29"/>
        <end position="426"/>
    </location>
</feature>
<reference evidence="2 3" key="1">
    <citation type="submission" date="2019-01" db="EMBL/GenBank/DDBJ databases">
        <authorList>
            <consortium name="Pathogen Informatics"/>
        </authorList>
    </citation>
    <scope>NUCLEOTIDE SEQUENCE [LARGE SCALE GENOMIC DNA]</scope>
    <source>
        <strain evidence="2 3">NCTC10142</strain>
        <plasmid evidence="3">13</plasmid>
    </source>
</reference>
<accession>A0A449AJ43</accession>
<dbReference type="EMBL" id="LR214986">
    <property type="protein sequence ID" value="VEU65000.1"/>
    <property type="molecule type" value="Genomic_DNA"/>
</dbReference>
<dbReference type="RefSeq" id="WP_129720885.1">
    <property type="nucleotide sequence ID" value="NZ_LR214986.1"/>
</dbReference>
<feature type="signal peptide" evidence="1">
    <location>
        <begin position="1"/>
        <end position="28"/>
    </location>
</feature>
<dbReference type="PROSITE" id="PS51257">
    <property type="entry name" value="PROKAR_LIPOPROTEIN"/>
    <property type="match status" value="1"/>
</dbReference>
<evidence type="ECO:0000313" key="3">
    <source>
        <dbReference type="Proteomes" id="UP000289506"/>
    </source>
</evidence>
<dbReference type="AlphaFoldDB" id="A0A449AJ43"/>
<keyword evidence="1" id="KW-0732">Signal</keyword>
<organism evidence="2 3">
    <name type="scientific">Mycoplasmopsis cynos</name>
    <dbReference type="NCBI Taxonomy" id="171284"/>
    <lineage>
        <taxon>Bacteria</taxon>
        <taxon>Bacillati</taxon>
        <taxon>Mycoplasmatota</taxon>
        <taxon>Mycoplasmoidales</taxon>
        <taxon>Metamycoplasmataceae</taxon>
        <taxon>Mycoplasmopsis</taxon>
    </lineage>
</organism>